<dbReference type="RefSeq" id="WP_371753231.1">
    <property type="nucleotide sequence ID" value="NZ_JAYJLD010000005.1"/>
</dbReference>
<protein>
    <recommendedName>
        <fullName evidence="3">Pseudouridine synthase</fullName>
        <ecNumber evidence="3">5.4.99.-</ecNumber>
    </recommendedName>
</protein>
<dbReference type="Pfam" id="PF00849">
    <property type="entry name" value="PseudoU_synth_2"/>
    <property type="match status" value="1"/>
</dbReference>
<dbReference type="Gene3D" id="3.30.2350.10">
    <property type="entry name" value="Pseudouridine synthase"/>
    <property type="match status" value="1"/>
</dbReference>
<evidence type="ECO:0000256" key="2">
    <source>
        <dbReference type="ARBA" id="ARBA00010876"/>
    </source>
</evidence>
<gene>
    <name evidence="5" type="ORF">VF724_05440</name>
</gene>
<dbReference type="GO" id="GO:0016853">
    <property type="term" value="F:isomerase activity"/>
    <property type="evidence" value="ECO:0007669"/>
    <property type="project" value="UniProtKB-KW"/>
</dbReference>
<feature type="domain" description="Pseudouridine synthase RsuA/RluA-like" evidence="4">
    <location>
        <begin position="92"/>
        <end position="243"/>
    </location>
</feature>
<dbReference type="Proteomes" id="UP001310386">
    <property type="component" value="Unassembled WGS sequence"/>
</dbReference>
<dbReference type="NCBIfam" id="TIGR00005">
    <property type="entry name" value="rluA_subfam"/>
    <property type="match status" value="1"/>
</dbReference>
<evidence type="ECO:0000259" key="4">
    <source>
        <dbReference type="Pfam" id="PF00849"/>
    </source>
</evidence>
<dbReference type="PANTHER" id="PTHR21600">
    <property type="entry name" value="MITOCHONDRIAL RNA PSEUDOURIDINE SYNTHASE"/>
    <property type="match status" value="1"/>
</dbReference>
<dbReference type="InterPro" id="IPR020103">
    <property type="entry name" value="PsdUridine_synth_cat_dom_sf"/>
</dbReference>
<evidence type="ECO:0000313" key="5">
    <source>
        <dbReference type="EMBL" id="MEB3101102.1"/>
    </source>
</evidence>
<evidence type="ECO:0000256" key="1">
    <source>
        <dbReference type="ARBA" id="ARBA00000073"/>
    </source>
</evidence>
<keyword evidence="3 5" id="KW-0413">Isomerase</keyword>
<dbReference type="InterPro" id="IPR050188">
    <property type="entry name" value="RluA_PseudoU_synthase"/>
</dbReference>
<organism evidence="5 6">
    <name type="scientific">Ferviditalea candida</name>
    <dbReference type="NCBI Taxonomy" id="3108399"/>
    <lineage>
        <taxon>Bacteria</taxon>
        <taxon>Bacillati</taxon>
        <taxon>Bacillota</taxon>
        <taxon>Bacilli</taxon>
        <taxon>Bacillales</taxon>
        <taxon>Paenibacillaceae</taxon>
        <taxon>Ferviditalea</taxon>
    </lineage>
</organism>
<dbReference type="InterPro" id="IPR006145">
    <property type="entry name" value="PsdUridine_synth_RsuA/RluA"/>
</dbReference>
<dbReference type="SUPFAM" id="SSF55120">
    <property type="entry name" value="Pseudouridine synthase"/>
    <property type="match status" value="1"/>
</dbReference>
<comment type="function">
    <text evidence="3">Responsible for synthesis of pseudouridine from uracil.</text>
</comment>
<keyword evidence="6" id="KW-1185">Reference proteome</keyword>
<comment type="caution">
    <text evidence="5">The sequence shown here is derived from an EMBL/GenBank/DDBJ whole genome shotgun (WGS) entry which is preliminary data.</text>
</comment>
<dbReference type="CDD" id="cd02869">
    <property type="entry name" value="PseudoU_synth_RluA_like"/>
    <property type="match status" value="1"/>
</dbReference>
<dbReference type="EMBL" id="JAYJLD010000005">
    <property type="protein sequence ID" value="MEB3101102.1"/>
    <property type="molecule type" value="Genomic_DNA"/>
</dbReference>
<evidence type="ECO:0000256" key="3">
    <source>
        <dbReference type="RuleBase" id="RU362028"/>
    </source>
</evidence>
<evidence type="ECO:0000313" key="6">
    <source>
        <dbReference type="Proteomes" id="UP001310386"/>
    </source>
</evidence>
<accession>A0ABU5ZGV6</accession>
<reference evidence="5" key="1">
    <citation type="submission" date="2023-12" db="EMBL/GenBank/DDBJ databases">
        <title>Fervidustalea candida gen. nov., sp. nov., a novel member of the family Paenibacillaceae isolated from a geothermal area.</title>
        <authorList>
            <person name="Li W.-J."/>
            <person name="Jiao J.-Y."/>
            <person name="Chen Y."/>
        </authorList>
    </citation>
    <scope>NUCLEOTIDE SEQUENCE</scope>
    <source>
        <strain evidence="5">SYSU GA230002</strain>
    </source>
</reference>
<proteinExistence type="inferred from homology"/>
<dbReference type="InterPro" id="IPR006225">
    <property type="entry name" value="PsdUridine_synth_RluC/D"/>
</dbReference>
<comment type="catalytic activity">
    <reaction evidence="1 3">
        <text>a uridine in RNA = a pseudouridine in RNA</text>
        <dbReference type="Rhea" id="RHEA:48348"/>
        <dbReference type="Rhea" id="RHEA-COMP:12068"/>
        <dbReference type="Rhea" id="RHEA-COMP:12069"/>
        <dbReference type="ChEBI" id="CHEBI:65314"/>
        <dbReference type="ChEBI" id="CHEBI:65315"/>
    </reaction>
</comment>
<dbReference type="EC" id="5.4.99.-" evidence="3"/>
<name>A0ABU5ZGV6_9BACL</name>
<dbReference type="PANTHER" id="PTHR21600:SF44">
    <property type="entry name" value="RIBOSOMAL LARGE SUBUNIT PSEUDOURIDINE SYNTHASE D"/>
    <property type="match status" value="1"/>
</dbReference>
<comment type="similarity">
    <text evidence="2 3">Belongs to the pseudouridine synthase RluA family.</text>
</comment>
<sequence>MMNYYEPLTYIVTSSEEGWLLRTVLRQKLGISRKLLSRLKLTEEGITVNGVRQYTNVTVKQGDVVRVSMAQERSTDILPQKLPLRILFEDDHLLIVDKPAGMIVHPTHGHYTDTLANAVVYHWRETGKQHRFRPVHRLDQETSGVLAVAKNPYAQQMIALQMQAGDVVKEYIAFVYGRPPAASGTVEGPIDRDPLEPHIRVVTPTGYPAVTHYRLEESFGAASRMRLRLETGRTHQIRVHMQHIGCPLIGDKLYRRLDGEAEQPSFEEFISRQALHASRLSFDHPVSGQRLDFIAELPEDMALLMNRLRMFASDNHRIKE</sequence>